<dbReference type="Pfam" id="PF00924">
    <property type="entry name" value="MS_channel_2nd"/>
    <property type="match status" value="1"/>
</dbReference>
<dbReference type="SUPFAM" id="SSF50182">
    <property type="entry name" value="Sm-like ribonucleoproteins"/>
    <property type="match status" value="1"/>
</dbReference>
<feature type="transmembrane region" description="Helical" evidence="7">
    <location>
        <begin position="377"/>
        <end position="394"/>
    </location>
</feature>
<evidence type="ECO:0000256" key="5">
    <source>
        <dbReference type="ARBA" id="ARBA00023136"/>
    </source>
</evidence>
<feature type="transmembrane region" description="Helical" evidence="7">
    <location>
        <begin position="29"/>
        <end position="45"/>
    </location>
</feature>
<dbReference type="InterPro" id="IPR016688">
    <property type="entry name" value="MscS-like_plants/fungi"/>
</dbReference>
<keyword evidence="3 7" id="KW-0812">Transmembrane</keyword>
<protein>
    <recommendedName>
        <fullName evidence="8">Mechanosensitive ion channel MscS domain-containing protein</fullName>
    </recommendedName>
</protein>
<evidence type="ECO:0000256" key="2">
    <source>
        <dbReference type="ARBA" id="ARBA00008017"/>
    </source>
</evidence>
<feature type="transmembrane region" description="Helical" evidence="7">
    <location>
        <begin position="57"/>
        <end position="76"/>
    </location>
</feature>
<dbReference type="GO" id="GO:0005886">
    <property type="term" value="C:plasma membrane"/>
    <property type="evidence" value="ECO:0007669"/>
    <property type="project" value="TreeGrafter"/>
</dbReference>
<dbReference type="InterPro" id="IPR010920">
    <property type="entry name" value="LSM_dom_sf"/>
</dbReference>
<dbReference type="PANTHER" id="PTHR31618">
    <property type="entry name" value="MECHANOSENSITIVE ION CHANNEL PROTEIN 5"/>
    <property type="match status" value="1"/>
</dbReference>
<dbReference type="GO" id="GO:0006820">
    <property type="term" value="P:monoatomic anion transport"/>
    <property type="evidence" value="ECO:0007669"/>
    <property type="project" value="TreeGrafter"/>
</dbReference>
<gene>
    <name evidence="9" type="ORF">011325900021</name>
</gene>
<dbReference type="VEuPathDB" id="MicrosporidiaDB:EROM_011060"/>
<keyword evidence="5 7" id="KW-0472">Membrane</keyword>
<dbReference type="GO" id="GO:0008381">
    <property type="term" value="F:mechanosensitive monoatomic ion channel activity"/>
    <property type="evidence" value="ECO:0007669"/>
    <property type="project" value="TreeGrafter"/>
</dbReference>
<feature type="domain" description="Mechanosensitive ion channel MscS" evidence="8">
    <location>
        <begin position="402"/>
        <end position="459"/>
    </location>
</feature>
<evidence type="ECO:0000256" key="1">
    <source>
        <dbReference type="ARBA" id="ARBA00004141"/>
    </source>
</evidence>
<sequence>MGCYSSLLSSLALAALLLGFILMGRMTKFVLYIPLNTISFVIYFRTRNFIRSRHLSVVTNVLSRLVKFAVGGLLIYTTSSLTTTRCTHGPFVLGGFLLSIDLIRAYLYESSKKSFENKILTGNFMDILRLEKYIIYSGEGPQAVDLERNLSVDEYFSRGRPKPIEFNELFDLWNDQNPYEEHVSDSDALEGNTGSKRKIRRQRTSIKPETYEFTSEKGRPARDLLKIQKVVLTPEEKRKERTYAMNPSEIMPGTDCKPGIDWKDINGEEWAFLETDKKRAKKMPARPGLITVESLRTQFGEKNAKEAYSLIAFKRGEGINYDIFKENGRQINGERDNLYKTIMDNRRLLNVIWFILVLLESVIGYLVIAIYFKTHPLLLELIFPMVILPALPMVKMTVESFLFIIYTHPYDPGDRVHIDGENMVVRRISLFSTVLETWDGMETIIPNLVIREKAILNIRRSRQQQWKLSLLISSNTPARKIELLREAIKRFVKHDKSYITASVSLSEIINCSHLKLTLIVKHSINFQSGFFMWTGHTKFVNMVLTIMCKLDIRFAPLCKEIVNLGPIYDHSNYEK</sequence>
<dbReference type="PANTHER" id="PTHR31618:SF1">
    <property type="entry name" value="EF-HAND DOMAIN-CONTAINING PROTEIN"/>
    <property type="match status" value="1"/>
</dbReference>
<evidence type="ECO:0000256" key="3">
    <source>
        <dbReference type="ARBA" id="ARBA00022692"/>
    </source>
</evidence>
<feature type="transmembrane region" description="Helical" evidence="7">
    <location>
        <begin position="88"/>
        <end position="107"/>
    </location>
</feature>
<accession>F8UKK9</accession>
<comment type="subcellular location">
    <subcellularLocation>
        <location evidence="1">Membrane</location>
        <topology evidence="1">Multi-pass membrane protein</topology>
    </subcellularLocation>
</comment>
<feature type="transmembrane region" description="Helical" evidence="7">
    <location>
        <begin position="348"/>
        <end position="371"/>
    </location>
</feature>
<comment type="similarity">
    <text evidence="2">Belongs to the MscS (TC 1.A.23) family.</text>
</comment>
<evidence type="ECO:0000256" key="6">
    <source>
        <dbReference type="SAM" id="MobiDB-lite"/>
    </source>
</evidence>
<dbReference type="AlphaFoldDB" id="F8UKK9"/>
<proteinExistence type="inferred from homology"/>
<organism evidence="9">
    <name type="scientific">Encephalitozoon romaleae</name>
    <dbReference type="NCBI Taxonomy" id="571949"/>
    <lineage>
        <taxon>Eukaryota</taxon>
        <taxon>Fungi</taxon>
        <taxon>Fungi incertae sedis</taxon>
        <taxon>Microsporidia</taxon>
        <taxon>Unikaryonidae</taxon>
        <taxon>Encephalitozoon</taxon>
    </lineage>
</organism>
<evidence type="ECO:0000313" key="9">
    <source>
        <dbReference type="EMBL" id="AEI16584.1"/>
    </source>
</evidence>
<reference evidence="9" key="1">
    <citation type="submission" date="2011-04" db="EMBL/GenBank/DDBJ databases">
        <title>Acquisition of an animal gene by microsporidian intracellular parasites.</title>
        <authorList>
            <person name="Selman M."/>
            <person name="Pombert J.-F."/>
            <person name="Solter L."/>
            <person name="Farinelli L."/>
            <person name="Weiss L.M."/>
            <person name="Keeling P.J."/>
            <person name="Corradi N."/>
        </authorList>
    </citation>
    <scope>NUCLEOTIDE SEQUENCE</scope>
</reference>
<dbReference type="Gene3D" id="2.30.30.60">
    <property type="match status" value="1"/>
</dbReference>
<evidence type="ECO:0000256" key="7">
    <source>
        <dbReference type="SAM" id="Phobius"/>
    </source>
</evidence>
<feature type="compositionally biased region" description="Basic residues" evidence="6">
    <location>
        <begin position="195"/>
        <end position="204"/>
    </location>
</feature>
<evidence type="ECO:0000256" key="4">
    <source>
        <dbReference type="ARBA" id="ARBA00022989"/>
    </source>
</evidence>
<feature type="region of interest" description="Disordered" evidence="6">
    <location>
        <begin position="181"/>
        <end position="208"/>
    </location>
</feature>
<dbReference type="EMBL" id="JF808666">
    <property type="protein sequence ID" value="AEI16584.1"/>
    <property type="molecule type" value="Genomic_DNA"/>
</dbReference>
<dbReference type="InterPro" id="IPR023408">
    <property type="entry name" value="MscS_beta-dom_sf"/>
</dbReference>
<name>F8UKK9_9MICR</name>
<evidence type="ECO:0000259" key="8">
    <source>
        <dbReference type="Pfam" id="PF00924"/>
    </source>
</evidence>
<keyword evidence="4 7" id="KW-1133">Transmembrane helix</keyword>
<dbReference type="InterPro" id="IPR006685">
    <property type="entry name" value="MscS_channel_2nd"/>
</dbReference>